<sequence length="108" mass="12093">MCLANIKPISIPSHANHALQSKDLLMFAALKKEFRKTDTIHQSESQAGLIKKLLKATEIAITPLKNRSSFRRTANKSIPEQNRLVASFDESKQEKPVSELIPTIQPTN</sequence>
<dbReference type="EMBL" id="SNRW01037258">
    <property type="protein sequence ID" value="KAA6353894.1"/>
    <property type="molecule type" value="Genomic_DNA"/>
</dbReference>
<dbReference type="Proteomes" id="UP000324800">
    <property type="component" value="Unassembled WGS sequence"/>
</dbReference>
<protein>
    <recommendedName>
        <fullName evidence="4">DDE-1 domain-containing protein</fullName>
    </recommendedName>
</protein>
<evidence type="ECO:0008006" key="4">
    <source>
        <dbReference type="Google" id="ProtNLM"/>
    </source>
</evidence>
<dbReference type="AlphaFoldDB" id="A0A5J4T6A1"/>
<evidence type="ECO:0000313" key="2">
    <source>
        <dbReference type="EMBL" id="KAA6353894.1"/>
    </source>
</evidence>
<comment type="caution">
    <text evidence="2">The sequence shown here is derived from an EMBL/GenBank/DDBJ whole genome shotgun (WGS) entry which is preliminary data.</text>
</comment>
<evidence type="ECO:0000313" key="3">
    <source>
        <dbReference type="Proteomes" id="UP000324800"/>
    </source>
</evidence>
<name>A0A5J4T6A1_9EUKA</name>
<feature type="region of interest" description="Disordered" evidence="1">
    <location>
        <begin position="81"/>
        <end position="108"/>
    </location>
</feature>
<accession>A0A5J4T6A1</accession>
<evidence type="ECO:0000256" key="1">
    <source>
        <dbReference type="SAM" id="MobiDB-lite"/>
    </source>
</evidence>
<gene>
    <name evidence="2" type="ORF">EZS28_050579</name>
</gene>
<reference evidence="2 3" key="1">
    <citation type="submission" date="2019-03" db="EMBL/GenBank/DDBJ databases">
        <title>Single cell metagenomics reveals metabolic interactions within the superorganism composed of flagellate Streblomastix strix and complex community of Bacteroidetes bacteria on its surface.</title>
        <authorList>
            <person name="Treitli S.C."/>
            <person name="Kolisko M."/>
            <person name="Husnik F."/>
            <person name="Keeling P."/>
            <person name="Hampl V."/>
        </authorList>
    </citation>
    <scope>NUCLEOTIDE SEQUENCE [LARGE SCALE GENOMIC DNA]</scope>
    <source>
        <strain evidence="2">ST1C</strain>
    </source>
</reference>
<proteinExistence type="predicted"/>
<organism evidence="2 3">
    <name type="scientific">Streblomastix strix</name>
    <dbReference type="NCBI Taxonomy" id="222440"/>
    <lineage>
        <taxon>Eukaryota</taxon>
        <taxon>Metamonada</taxon>
        <taxon>Preaxostyla</taxon>
        <taxon>Oxymonadida</taxon>
        <taxon>Streblomastigidae</taxon>
        <taxon>Streblomastix</taxon>
    </lineage>
</organism>